<feature type="region of interest" description="Disordered" evidence="1">
    <location>
        <begin position="1"/>
        <end position="33"/>
    </location>
</feature>
<name>K3WLC3_GLOUD</name>
<reference evidence="3" key="2">
    <citation type="submission" date="2010-04" db="EMBL/GenBank/DDBJ databases">
        <authorList>
            <person name="Buell R."/>
            <person name="Hamilton J."/>
            <person name="Hostetler J."/>
        </authorList>
    </citation>
    <scope>NUCLEOTIDE SEQUENCE [LARGE SCALE GENOMIC DNA]</scope>
    <source>
        <strain evidence="3">DAOM:BR144</strain>
    </source>
</reference>
<protein>
    <submittedName>
        <fullName evidence="2">Uncharacterized protein</fullName>
    </submittedName>
</protein>
<reference evidence="3" key="1">
    <citation type="journal article" date="2010" name="Genome Biol.">
        <title>Genome sequence of the necrotrophic plant pathogen Pythium ultimum reveals original pathogenicity mechanisms and effector repertoire.</title>
        <authorList>
            <person name="Levesque C.A."/>
            <person name="Brouwer H."/>
            <person name="Cano L."/>
            <person name="Hamilton J.P."/>
            <person name="Holt C."/>
            <person name="Huitema E."/>
            <person name="Raffaele S."/>
            <person name="Robideau G.P."/>
            <person name="Thines M."/>
            <person name="Win J."/>
            <person name="Zerillo M.M."/>
            <person name="Beakes G.W."/>
            <person name="Boore J.L."/>
            <person name="Busam D."/>
            <person name="Dumas B."/>
            <person name="Ferriera S."/>
            <person name="Fuerstenberg S.I."/>
            <person name="Gachon C.M."/>
            <person name="Gaulin E."/>
            <person name="Govers F."/>
            <person name="Grenville-Briggs L."/>
            <person name="Horner N."/>
            <person name="Hostetler J."/>
            <person name="Jiang R.H."/>
            <person name="Johnson J."/>
            <person name="Krajaejun T."/>
            <person name="Lin H."/>
            <person name="Meijer H.J."/>
            <person name="Moore B."/>
            <person name="Morris P."/>
            <person name="Phuntmart V."/>
            <person name="Puiu D."/>
            <person name="Shetty J."/>
            <person name="Stajich J.E."/>
            <person name="Tripathy S."/>
            <person name="Wawra S."/>
            <person name="van West P."/>
            <person name="Whitty B.R."/>
            <person name="Coutinho P.M."/>
            <person name="Henrissat B."/>
            <person name="Martin F."/>
            <person name="Thomas P.D."/>
            <person name="Tyler B.M."/>
            <person name="De Vries R.P."/>
            <person name="Kamoun S."/>
            <person name="Yandell M."/>
            <person name="Tisserat N."/>
            <person name="Buell C.R."/>
        </authorList>
    </citation>
    <scope>NUCLEOTIDE SEQUENCE</scope>
    <source>
        <strain evidence="3">DAOM:BR144</strain>
    </source>
</reference>
<dbReference type="EMBL" id="GL376573">
    <property type="status" value="NOT_ANNOTATED_CDS"/>
    <property type="molecule type" value="Genomic_DNA"/>
</dbReference>
<proteinExistence type="predicted"/>
<reference evidence="2" key="3">
    <citation type="submission" date="2015-02" db="UniProtKB">
        <authorList>
            <consortium name="EnsemblProtists"/>
        </authorList>
    </citation>
    <scope>IDENTIFICATION</scope>
    <source>
        <strain evidence="2">DAOM BR144</strain>
    </source>
</reference>
<dbReference type="OMA" id="WACAKDS"/>
<dbReference type="AlphaFoldDB" id="K3WLC3"/>
<accession>K3WLC3</accession>
<keyword evidence="3" id="KW-1185">Reference proteome</keyword>
<dbReference type="InParanoid" id="K3WLC3"/>
<evidence type="ECO:0000313" key="2">
    <source>
        <dbReference type="EnsemblProtists" id="PYU1_T005765"/>
    </source>
</evidence>
<sequence length="196" mass="22589">MQTARDALAHGVQTLFSGAEPPPRRSPRPANQAPVPLQCHPLCECLKLQPLPEDWTHLQRHPVLKQHVLTQWTQQCDDFINRRQAQRKRATAATTRTPLSSSAYAKDRAVVVQSVHSLYVLLFRCGLLHAREHEFVQLLEQRETRLPMRARMLLIQMVLQLVCKRALHDDVEVLKLMEDLLRRTARQTVWACAKDS</sequence>
<evidence type="ECO:0000256" key="1">
    <source>
        <dbReference type="SAM" id="MobiDB-lite"/>
    </source>
</evidence>
<dbReference type="eggNOG" id="ENOG502T1S4">
    <property type="taxonomic scope" value="Eukaryota"/>
</dbReference>
<evidence type="ECO:0000313" key="3">
    <source>
        <dbReference type="Proteomes" id="UP000019132"/>
    </source>
</evidence>
<dbReference type="VEuPathDB" id="FungiDB:PYU1_G005754"/>
<dbReference type="Proteomes" id="UP000019132">
    <property type="component" value="Unassembled WGS sequence"/>
</dbReference>
<dbReference type="EnsemblProtists" id="PYU1_T005765">
    <property type="protein sequence ID" value="PYU1_T005765"/>
    <property type="gene ID" value="PYU1_G005754"/>
</dbReference>
<dbReference type="HOGENOM" id="CLU_1206866_0_0_1"/>
<organism evidence="2 3">
    <name type="scientific">Globisporangium ultimum (strain ATCC 200006 / CBS 805.95 / DAOM BR144)</name>
    <name type="common">Pythium ultimum</name>
    <dbReference type="NCBI Taxonomy" id="431595"/>
    <lineage>
        <taxon>Eukaryota</taxon>
        <taxon>Sar</taxon>
        <taxon>Stramenopiles</taxon>
        <taxon>Oomycota</taxon>
        <taxon>Peronosporomycetes</taxon>
        <taxon>Pythiales</taxon>
        <taxon>Pythiaceae</taxon>
        <taxon>Globisporangium</taxon>
    </lineage>
</organism>